<gene>
    <name evidence="4" type="ORF">M9Y10_014501</name>
</gene>
<dbReference type="SMART" id="SM00320">
    <property type="entry name" value="WD40"/>
    <property type="match status" value="2"/>
</dbReference>
<dbReference type="Proteomes" id="UP001470230">
    <property type="component" value="Unassembled WGS sequence"/>
</dbReference>
<dbReference type="PROSITE" id="PS50294">
    <property type="entry name" value="WD_REPEATS_REGION"/>
    <property type="match status" value="1"/>
</dbReference>
<keyword evidence="5" id="KW-1185">Reference proteome</keyword>
<reference evidence="4 5" key="1">
    <citation type="submission" date="2024-04" db="EMBL/GenBank/DDBJ databases">
        <title>Tritrichomonas musculus Genome.</title>
        <authorList>
            <person name="Alves-Ferreira E."/>
            <person name="Grigg M."/>
            <person name="Lorenzi H."/>
            <person name="Galac M."/>
        </authorList>
    </citation>
    <scope>NUCLEOTIDE SEQUENCE [LARGE SCALE GENOMIC DNA]</scope>
    <source>
        <strain evidence="4 5">EAF2021</strain>
    </source>
</reference>
<dbReference type="InterPro" id="IPR051179">
    <property type="entry name" value="WD_repeat_multifunction"/>
</dbReference>
<protein>
    <submittedName>
        <fullName evidence="4">RING finger and WD repeat domain-containing protein 2</fullName>
    </submittedName>
</protein>
<evidence type="ECO:0000313" key="4">
    <source>
        <dbReference type="EMBL" id="KAK8896592.1"/>
    </source>
</evidence>
<dbReference type="Pfam" id="PF00400">
    <property type="entry name" value="WD40"/>
    <property type="match status" value="2"/>
</dbReference>
<feature type="repeat" description="WD" evidence="3">
    <location>
        <begin position="241"/>
        <end position="275"/>
    </location>
</feature>
<name>A0ABR2L084_9EUKA</name>
<evidence type="ECO:0000313" key="5">
    <source>
        <dbReference type="Proteomes" id="UP001470230"/>
    </source>
</evidence>
<evidence type="ECO:0000256" key="3">
    <source>
        <dbReference type="PROSITE-ProRule" id="PRU00221"/>
    </source>
</evidence>
<dbReference type="SUPFAM" id="SSF50978">
    <property type="entry name" value="WD40 repeat-like"/>
    <property type="match status" value="1"/>
</dbReference>
<evidence type="ECO:0000256" key="2">
    <source>
        <dbReference type="ARBA" id="ARBA00022737"/>
    </source>
</evidence>
<dbReference type="PROSITE" id="PS50082">
    <property type="entry name" value="WD_REPEATS_2"/>
    <property type="match status" value="1"/>
</dbReference>
<comment type="caution">
    <text evidence="4">The sequence shown here is derived from an EMBL/GenBank/DDBJ whole genome shotgun (WGS) entry which is preliminary data.</text>
</comment>
<keyword evidence="1 3" id="KW-0853">WD repeat</keyword>
<sequence length="362" mass="40988">MDEGETNETNDICFSTNEEYPINDFMQPGSYAYALSHNQKSLQVFPPFNSINGVEGNESKQTRPYIQHFARLNTPVSAIRAFPFGDNFAIGTINTIYIASNKLEPTFNLPQNESTIVKNIDVHPSSIFLACDGPTDHNTIRIVSLQSHTQVMELNKHKKEVSSILFLPSVSKVLSTSFDGSLIISDLIKKHECFKFDKYEDKNAITTSSIKSDEAIISIAFDNGSVGIFDHRESSGMISLKNSHSMWVNSLCFAPVKSYMATNSIDKSLRVWDLRYLDEPLFRKDNLDTNLSKVIFLNDSVLAGASTKGELIQWDFNNSTVLRFDKVREFGLFEMDIQRESNRIVVSSEDTVVSMFYYYLSY</sequence>
<dbReference type="PANTHER" id="PTHR19857:SF21">
    <property type="entry name" value="ANAPHASE-PROMOTING COMPLEX SUBUNIT 4 WD40 DOMAIN-CONTAINING PROTEIN"/>
    <property type="match status" value="1"/>
</dbReference>
<dbReference type="EMBL" id="JAPFFF010000002">
    <property type="protein sequence ID" value="KAK8896592.1"/>
    <property type="molecule type" value="Genomic_DNA"/>
</dbReference>
<accession>A0ABR2L084</accession>
<proteinExistence type="predicted"/>
<keyword evidence="2" id="KW-0677">Repeat</keyword>
<dbReference type="PANTHER" id="PTHR19857">
    <property type="entry name" value="MITOCHONDRIAL DIVISION PROTEIN 1-RELATED"/>
    <property type="match status" value="1"/>
</dbReference>
<dbReference type="InterPro" id="IPR036322">
    <property type="entry name" value="WD40_repeat_dom_sf"/>
</dbReference>
<organism evidence="4 5">
    <name type="scientific">Tritrichomonas musculus</name>
    <dbReference type="NCBI Taxonomy" id="1915356"/>
    <lineage>
        <taxon>Eukaryota</taxon>
        <taxon>Metamonada</taxon>
        <taxon>Parabasalia</taxon>
        <taxon>Tritrichomonadida</taxon>
        <taxon>Tritrichomonadidae</taxon>
        <taxon>Tritrichomonas</taxon>
    </lineage>
</organism>
<dbReference type="InterPro" id="IPR001680">
    <property type="entry name" value="WD40_rpt"/>
</dbReference>
<evidence type="ECO:0000256" key="1">
    <source>
        <dbReference type="ARBA" id="ARBA00022574"/>
    </source>
</evidence>
<dbReference type="InterPro" id="IPR015943">
    <property type="entry name" value="WD40/YVTN_repeat-like_dom_sf"/>
</dbReference>
<dbReference type="Gene3D" id="2.130.10.10">
    <property type="entry name" value="YVTN repeat-like/Quinoprotein amine dehydrogenase"/>
    <property type="match status" value="1"/>
</dbReference>